<dbReference type="InterPro" id="IPR011009">
    <property type="entry name" value="Kinase-like_dom_sf"/>
</dbReference>
<keyword evidence="2" id="KW-0547">Nucleotide-binding</keyword>
<dbReference type="GO" id="GO:0004674">
    <property type="term" value="F:protein serine/threonine kinase activity"/>
    <property type="evidence" value="ECO:0007669"/>
    <property type="project" value="UniProtKB-KW"/>
</dbReference>
<dbReference type="PROSITE" id="PS50011">
    <property type="entry name" value="PROTEIN_KINASE_DOM"/>
    <property type="match status" value="1"/>
</dbReference>
<dbReference type="InterPro" id="IPR008271">
    <property type="entry name" value="Ser/Thr_kinase_AS"/>
</dbReference>
<dbReference type="Pfam" id="PF00069">
    <property type="entry name" value="Pkinase"/>
    <property type="match status" value="1"/>
</dbReference>
<comment type="caution">
    <text evidence="7">The sequence shown here is derived from an EMBL/GenBank/DDBJ whole genome shotgun (WGS) entry which is preliminary data.</text>
</comment>
<dbReference type="Gene3D" id="1.10.510.10">
    <property type="entry name" value="Transferase(Phosphotransferase) domain 1"/>
    <property type="match status" value="1"/>
</dbReference>
<dbReference type="Proteomes" id="UP000283644">
    <property type="component" value="Unassembled WGS sequence"/>
</dbReference>
<keyword evidence="3 7" id="KW-0418">Kinase</keyword>
<reference evidence="7 8" key="1">
    <citation type="submission" date="2018-09" db="EMBL/GenBank/DDBJ databases">
        <title>Genome sequencing of Nocardioides immobilis CCTCC AB 2017083 for comparison to Nocardioides silvaticus.</title>
        <authorList>
            <person name="Li C."/>
            <person name="Wang G."/>
        </authorList>
    </citation>
    <scope>NUCLEOTIDE SEQUENCE [LARGE SCALE GENOMIC DNA]</scope>
    <source>
        <strain evidence="7 8">CCTCC AB 2017083</strain>
    </source>
</reference>
<dbReference type="EMBL" id="QXGH01000030">
    <property type="protein sequence ID" value="RHW24731.1"/>
    <property type="molecule type" value="Genomic_DNA"/>
</dbReference>
<dbReference type="Gene3D" id="3.30.200.20">
    <property type="entry name" value="Phosphorylase Kinase, domain 1"/>
    <property type="match status" value="1"/>
</dbReference>
<feature type="region of interest" description="Disordered" evidence="5">
    <location>
        <begin position="222"/>
        <end position="252"/>
    </location>
</feature>
<feature type="compositionally biased region" description="Basic and acidic residues" evidence="5">
    <location>
        <begin position="222"/>
        <end position="240"/>
    </location>
</feature>
<accession>A0A417XWS6</accession>
<evidence type="ECO:0000313" key="7">
    <source>
        <dbReference type="EMBL" id="RHW24731.1"/>
    </source>
</evidence>
<keyword evidence="8" id="KW-1185">Reference proteome</keyword>
<dbReference type="CDD" id="cd14014">
    <property type="entry name" value="STKc_PknB_like"/>
    <property type="match status" value="1"/>
</dbReference>
<evidence type="ECO:0000256" key="2">
    <source>
        <dbReference type="ARBA" id="ARBA00022741"/>
    </source>
</evidence>
<evidence type="ECO:0000256" key="3">
    <source>
        <dbReference type="ARBA" id="ARBA00022777"/>
    </source>
</evidence>
<dbReference type="GO" id="GO:0005524">
    <property type="term" value="F:ATP binding"/>
    <property type="evidence" value="ECO:0007669"/>
    <property type="project" value="UniProtKB-KW"/>
</dbReference>
<gene>
    <name evidence="7" type="ORF">D0Z08_23590</name>
</gene>
<name>A0A417XWS6_9ACTN</name>
<dbReference type="RefSeq" id="WP_118927742.1">
    <property type="nucleotide sequence ID" value="NZ_QXGH01000030.1"/>
</dbReference>
<dbReference type="InterPro" id="IPR000719">
    <property type="entry name" value="Prot_kinase_dom"/>
</dbReference>
<evidence type="ECO:0000256" key="5">
    <source>
        <dbReference type="SAM" id="MobiDB-lite"/>
    </source>
</evidence>
<proteinExistence type="predicted"/>
<keyword evidence="7" id="KW-0723">Serine/threonine-protein kinase</keyword>
<dbReference type="AlphaFoldDB" id="A0A417XWS6"/>
<protein>
    <submittedName>
        <fullName evidence="7">Serine/threonine protein kinase</fullName>
    </submittedName>
</protein>
<feature type="domain" description="Protein kinase" evidence="6">
    <location>
        <begin position="25"/>
        <end position="285"/>
    </location>
</feature>
<dbReference type="OrthoDB" id="9762169at2"/>
<organism evidence="7 8">
    <name type="scientific">Nocardioides immobilis</name>
    <dbReference type="NCBI Taxonomy" id="2049295"/>
    <lineage>
        <taxon>Bacteria</taxon>
        <taxon>Bacillati</taxon>
        <taxon>Actinomycetota</taxon>
        <taxon>Actinomycetes</taxon>
        <taxon>Propionibacteriales</taxon>
        <taxon>Nocardioidaceae</taxon>
        <taxon>Nocardioides</taxon>
    </lineage>
</organism>
<dbReference type="PANTHER" id="PTHR43289">
    <property type="entry name" value="MITOGEN-ACTIVATED PROTEIN KINASE KINASE KINASE 20-RELATED"/>
    <property type="match status" value="1"/>
</dbReference>
<dbReference type="SUPFAM" id="SSF56112">
    <property type="entry name" value="Protein kinase-like (PK-like)"/>
    <property type="match status" value="1"/>
</dbReference>
<dbReference type="PANTHER" id="PTHR43289:SF34">
    <property type="entry name" value="SERINE_THREONINE-PROTEIN KINASE YBDM-RELATED"/>
    <property type="match status" value="1"/>
</dbReference>
<keyword evidence="1" id="KW-0808">Transferase</keyword>
<dbReference type="PROSITE" id="PS00108">
    <property type="entry name" value="PROTEIN_KINASE_ST"/>
    <property type="match status" value="1"/>
</dbReference>
<sequence>MTSTLAAPADESWRLREGDAITPELTALRLLGGGSAYEAFLAFDEITYGPVVVKVVRPTEVDDPETLYGLEREATALEIANHPGVVRALRYDVDGPRPHLVLEHIEGPRLSTLIRRHGRLSGQQYVPLAIDVASALHYFRHVDVCHLDIKPSNLIMGSPARLIDLSVARSSATAAAIHGVIGTDAYLAPEQAVPGAAGDVPGFASDVWGLGATLFHAITGERPFRAGDREGGTPAERHPQVAEPPGRLPSGVPTEVVDVVSAALEPRPGDRPLPHEIAEALEPVLARQPRARLTFKVNARPV</sequence>
<dbReference type="SMART" id="SM00220">
    <property type="entry name" value="S_TKc"/>
    <property type="match status" value="1"/>
</dbReference>
<keyword evidence="4" id="KW-0067">ATP-binding</keyword>
<evidence type="ECO:0000259" key="6">
    <source>
        <dbReference type="PROSITE" id="PS50011"/>
    </source>
</evidence>
<evidence type="ECO:0000313" key="8">
    <source>
        <dbReference type="Proteomes" id="UP000283644"/>
    </source>
</evidence>
<evidence type="ECO:0000256" key="4">
    <source>
        <dbReference type="ARBA" id="ARBA00022840"/>
    </source>
</evidence>
<evidence type="ECO:0000256" key="1">
    <source>
        <dbReference type="ARBA" id="ARBA00022679"/>
    </source>
</evidence>